<dbReference type="PROSITE" id="PS50119">
    <property type="entry name" value="ZF_BBOX"/>
    <property type="match status" value="1"/>
</dbReference>
<reference evidence="6" key="1">
    <citation type="submission" date="2025-08" db="UniProtKB">
        <authorList>
            <consortium name="Ensembl"/>
        </authorList>
    </citation>
    <scope>IDENTIFICATION</scope>
</reference>
<dbReference type="PROSITE" id="PS50188">
    <property type="entry name" value="B302_SPRY"/>
    <property type="match status" value="1"/>
</dbReference>
<dbReference type="GeneTree" id="ENSGT00970000193390"/>
<dbReference type="Proteomes" id="UP000261640">
    <property type="component" value="Unplaced"/>
</dbReference>
<evidence type="ECO:0000259" key="4">
    <source>
        <dbReference type="PROSITE" id="PS50119"/>
    </source>
</evidence>
<dbReference type="CDD" id="cd19800">
    <property type="entry name" value="Bbox2_xNF7-like"/>
    <property type="match status" value="1"/>
</dbReference>
<dbReference type="InParanoid" id="A0A3Q3SHN6"/>
<keyword evidence="1 3" id="KW-0479">Metal-binding</keyword>
<dbReference type="PANTHER" id="PTHR24103">
    <property type="entry name" value="E3 UBIQUITIN-PROTEIN LIGASE TRIM"/>
    <property type="match status" value="1"/>
</dbReference>
<dbReference type="SUPFAM" id="SSF57845">
    <property type="entry name" value="B-box zinc-binding domain"/>
    <property type="match status" value="1"/>
</dbReference>
<reference evidence="6" key="2">
    <citation type="submission" date="2025-09" db="UniProtKB">
        <authorList>
            <consortium name="Ensembl"/>
        </authorList>
    </citation>
    <scope>IDENTIFICATION</scope>
</reference>
<evidence type="ECO:0000259" key="5">
    <source>
        <dbReference type="PROSITE" id="PS50188"/>
    </source>
</evidence>
<protein>
    <submittedName>
        <fullName evidence="6">Zinc-binding protein A33-like</fullName>
    </submittedName>
</protein>
<accession>A0A3Q3SHN6</accession>
<sequence>MNECCSAVIFTHHVRNINEKQRNQLDTGLFLSFVFSLAILSESITAYCKQQGRTAEVKAKAPPFLPRKQEEVSRSAWRATLVVHLQMKIRKIINRIPPRNLALKNLSDNLRQARTQAATSRSKEHCSLHNEKFKLFCQEDQQLVCVICRDSQKHKKHNCIPINEAAAENRDILKVQLMHLTTKLGAFKTVKLNYDKMANHIKLQAQRTENTIKEEFQTLYQFLRAEEATRIDAVRKEAALKSETMDVRIVNLSAEISSLTDKITTIKGAMVTDDFSFMKALKSTTEQSHCNLPEPVTPSGALIDEAKHLGNMLFTVWKKMKKMIQFSPVTLDPNTSGHVLTLSKQLTCSTERNWDQQLPVNPERQGDSVVLGYESFNSGKYTWDVEIKGCFVVGVTTQIKQQTTPTIWGICLHGNPGPVLEFPTETRIDYKAENILRKKIRVQLNYDRGLLSFFDLDRNTSIHRIEHKFTEAVFPYFHGSLKILPAEVSLCIRQLR</sequence>
<dbReference type="InterPro" id="IPR000315">
    <property type="entry name" value="Znf_B-box"/>
</dbReference>
<proteinExistence type="predicted"/>
<dbReference type="AlphaFoldDB" id="A0A3Q3SHN6"/>
<keyword evidence="7" id="KW-1185">Reference proteome</keyword>
<evidence type="ECO:0000313" key="7">
    <source>
        <dbReference type="Proteomes" id="UP000261640"/>
    </source>
</evidence>
<evidence type="ECO:0000313" key="6">
    <source>
        <dbReference type="Ensembl" id="ENSMAMP00000024770.1"/>
    </source>
</evidence>
<feature type="domain" description="B box-type" evidence="4">
    <location>
        <begin position="121"/>
        <end position="162"/>
    </location>
</feature>
<dbReference type="Gene3D" id="2.60.120.920">
    <property type="match status" value="1"/>
</dbReference>
<evidence type="ECO:0000256" key="1">
    <source>
        <dbReference type="ARBA" id="ARBA00022771"/>
    </source>
</evidence>
<name>A0A3Q3SHN6_9TELE</name>
<keyword evidence="1 3" id="KW-0863">Zinc-finger</keyword>
<dbReference type="InterPro" id="IPR003879">
    <property type="entry name" value="Butyrophylin_SPRY"/>
</dbReference>
<keyword evidence="2" id="KW-0862">Zinc</keyword>
<dbReference type="SMART" id="SM00336">
    <property type="entry name" value="BBOX"/>
    <property type="match status" value="1"/>
</dbReference>
<dbReference type="Pfam" id="PF13765">
    <property type="entry name" value="PRY"/>
    <property type="match status" value="1"/>
</dbReference>
<dbReference type="InterPro" id="IPR043136">
    <property type="entry name" value="B30.2/SPRY_sf"/>
</dbReference>
<organism evidence="6 7">
    <name type="scientific">Mastacembelus armatus</name>
    <name type="common">zig-zag eel</name>
    <dbReference type="NCBI Taxonomy" id="205130"/>
    <lineage>
        <taxon>Eukaryota</taxon>
        <taxon>Metazoa</taxon>
        <taxon>Chordata</taxon>
        <taxon>Craniata</taxon>
        <taxon>Vertebrata</taxon>
        <taxon>Euteleostomi</taxon>
        <taxon>Actinopterygii</taxon>
        <taxon>Neopterygii</taxon>
        <taxon>Teleostei</taxon>
        <taxon>Neoteleostei</taxon>
        <taxon>Acanthomorphata</taxon>
        <taxon>Anabantaria</taxon>
        <taxon>Synbranchiformes</taxon>
        <taxon>Mastacembelidae</taxon>
        <taxon>Mastacembelus</taxon>
    </lineage>
</organism>
<evidence type="ECO:0000256" key="2">
    <source>
        <dbReference type="ARBA" id="ARBA00022833"/>
    </source>
</evidence>
<dbReference type="InterPro" id="IPR001870">
    <property type="entry name" value="B30.2/SPRY"/>
</dbReference>
<dbReference type="SUPFAM" id="SSF49899">
    <property type="entry name" value="Concanavalin A-like lectins/glucanases"/>
    <property type="match status" value="1"/>
</dbReference>
<dbReference type="Gene3D" id="3.30.160.60">
    <property type="entry name" value="Classic Zinc Finger"/>
    <property type="match status" value="1"/>
</dbReference>
<dbReference type="Ensembl" id="ENSMAMT00000025408.2">
    <property type="protein sequence ID" value="ENSMAMP00000024770.1"/>
    <property type="gene ID" value="ENSMAMG00000016648.2"/>
</dbReference>
<dbReference type="GO" id="GO:0008270">
    <property type="term" value="F:zinc ion binding"/>
    <property type="evidence" value="ECO:0007669"/>
    <property type="project" value="UniProtKB-KW"/>
</dbReference>
<dbReference type="Pfam" id="PF00643">
    <property type="entry name" value="zf-B_box"/>
    <property type="match status" value="1"/>
</dbReference>
<dbReference type="InterPro" id="IPR013320">
    <property type="entry name" value="ConA-like_dom_sf"/>
</dbReference>
<dbReference type="STRING" id="205130.ENSMAMP00000024770"/>
<evidence type="ECO:0000256" key="3">
    <source>
        <dbReference type="PROSITE-ProRule" id="PRU00024"/>
    </source>
</evidence>
<dbReference type="InterPro" id="IPR050143">
    <property type="entry name" value="TRIM/RBCC"/>
</dbReference>
<dbReference type="PRINTS" id="PR01407">
    <property type="entry name" value="BUTYPHLNCDUF"/>
</dbReference>
<dbReference type="InterPro" id="IPR006574">
    <property type="entry name" value="PRY"/>
</dbReference>
<feature type="domain" description="B30.2/SPRY" evidence="5">
    <location>
        <begin position="309"/>
        <end position="496"/>
    </location>
</feature>